<reference evidence="2" key="1">
    <citation type="submission" date="2022-12" db="EMBL/GenBank/DDBJ databases">
        <title>Genome assemblies of Blomia tropicalis.</title>
        <authorList>
            <person name="Cui Y."/>
        </authorList>
    </citation>
    <scope>NUCLEOTIDE SEQUENCE</scope>
    <source>
        <tissue evidence="2">Adult mites</tissue>
    </source>
</reference>
<evidence type="ECO:0000256" key="1">
    <source>
        <dbReference type="SAM" id="MobiDB-lite"/>
    </source>
</evidence>
<feature type="compositionally biased region" description="Gly residues" evidence="1">
    <location>
        <begin position="380"/>
        <end position="392"/>
    </location>
</feature>
<dbReference type="Proteomes" id="UP001142055">
    <property type="component" value="Chromosome 1"/>
</dbReference>
<dbReference type="AlphaFoldDB" id="A0A9Q0ML45"/>
<evidence type="ECO:0000313" key="2">
    <source>
        <dbReference type="EMBL" id="KAJ6225875.1"/>
    </source>
</evidence>
<feature type="region of interest" description="Disordered" evidence="1">
    <location>
        <begin position="339"/>
        <end position="395"/>
    </location>
</feature>
<name>A0A9Q0ML45_BLOTA</name>
<gene>
    <name evidence="2" type="ORF">RDWZM_004420</name>
</gene>
<organism evidence="2 3">
    <name type="scientific">Blomia tropicalis</name>
    <name type="common">Mite</name>
    <dbReference type="NCBI Taxonomy" id="40697"/>
    <lineage>
        <taxon>Eukaryota</taxon>
        <taxon>Metazoa</taxon>
        <taxon>Ecdysozoa</taxon>
        <taxon>Arthropoda</taxon>
        <taxon>Chelicerata</taxon>
        <taxon>Arachnida</taxon>
        <taxon>Acari</taxon>
        <taxon>Acariformes</taxon>
        <taxon>Sarcoptiformes</taxon>
        <taxon>Astigmata</taxon>
        <taxon>Glycyphagoidea</taxon>
        <taxon>Echimyopodidae</taxon>
        <taxon>Blomia</taxon>
    </lineage>
</organism>
<sequence length="471" mass="54114">MNNNNHKSVSSLSSISASLDSINVDDLESEECCSNVSVQEMSLCSHVQSFSSSLIGDGDDDEDELELESDEQSISEHESEDEEENNSKPIDGDDDYDDGKNVESTRMEKNVSETGRRQGQMKRGPNGNGNSNRKIGNHYRRPNNGNQTNRNDPKRQSGQWSTFVCNWGHRSNLIDQNGNFQRATTDLKNYIAYYKAKYYFYFDLVNGRYPQFVRKFPNNFEIWRMSFNVYASGFSEYIAHLGEIHAFYQMELVDIDGKRELRWLYKDFNFYPNKMRYGFKVNSYDIADVHSRFIKFISLRDSIIKQFPYVNIKHKMFIFRKFDENHRTMMNRLSIVKPSIGDKAPDESTNDEVAEMSQHDNSTHEAIHSIDGDARMSSGDNGGGGGGGGSGGVSEYKREHNAIVDRANNNRHTSNRIKMFGNGSYLFGRHHQTHNTINNYHRIGMNNGNRVDGNNRRRVHHSSGHNSNYRN</sequence>
<feature type="compositionally biased region" description="Basic and acidic residues" evidence="1">
    <location>
        <begin position="98"/>
        <end position="116"/>
    </location>
</feature>
<feature type="region of interest" description="Disordered" evidence="1">
    <location>
        <begin position="445"/>
        <end position="471"/>
    </location>
</feature>
<feature type="region of interest" description="Disordered" evidence="1">
    <location>
        <begin position="54"/>
        <end position="158"/>
    </location>
</feature>
<proteinExistence type="predicted"/>
<comment type="caution">
    <text evidence="2">The sequence shown here is derived from an EMBL/GenBank/DDBJ whole genome shotgun (WGS) entry which is preliminary data.</text>
</comment>
<feature type="compositionally biased region" description="Basic and acidic residues" evidence="1">
    <location>
        <begin position="357"/>
        <end position="374"/>
    </location>
</feature>
<dbReference type="EMBL" id="JAPWDV010000001">
    <property type="protein sequence ID" value="KAJ6225875.1"/>
    <property type="molecule type" value="Genomic_DNA"/>
</dbReference>
<evidence type="ECO:0000313" key="3">
    <source>
        <dbReference type="Proteomes" id="UP001142055"/>
    </source>
</evidence>
<protein>
    <submittedName>
        <fullName evidence="2">Uncharacterized protein</fullName>
    </submittedName>
</protein>
<feature type="compositionally biased region" description="Acidic residues" evidence="1">
    <location>
        <begin position="57"/>
        <end position="84"/>
    </location>
</feature>
<feature type="compositionally biased region" description="Polar residues" evidence="1">
    <location>
        <begin position="143"/>
        <end position="158"/>
    </location>
</feature>
<accession>A0A9Q0ML45</accession>
<keyword evidence="3" id="KW-1185">Reference proteome</keyword>